<dbReference type="GO" id="GO:0005886">
    <property type="term" value="C:plasma membrane"/>
    <property type="evidence" value="ECO:0000318"/>
    <property type="project" value="GO_Central"/>
</dbReference>
<dbReference type="Pfam" id="PF01108">
    <property type="entry name" value="Tissue_fac"/>
    <property type="match status" value="1"/>
</dbReference>
<dbReference type="RefSeq" id="XP_015217046.1">
    <property type="nucleotide sequence ID" value="XM_015361560.1"/>
</dbReference>
<protein>
    <submittedName>
        <fullName evidence="4">Interleukin-20 receptor subunit beta-like</fullName>
    </submittedName>
</protein>
<dbReference type="InterPro" id="IPR036116">
    <property type="entry name" value="FN3_sf"/>
</dbReference>
<dbReference type="Ensembl" id="ENSLOCT00000011386.1">
    <property type="protein sequence ID" value="ENSLOCP00000011370.1"/>
    <property type="gene ID" value="ENSLOCG00000009321.1"/>
</dbReference>
<evidence type="ECO:0000259" key="3">
    <source>
        <dbReference type="Pfam" id="PF09294"/>
    </source>
</evidence>
<dbReference type="CDD" id="cd00063">
    <property type="entry name" value="FN3"/>
    <property type="match status" value="1"/>
</dbReference>
<dbReference type="GO" id="GO:0042015">
    <property type="term" value="F:interleukin-20 binding"/>
    <property type="evidence" value="ECO:0000318"/>
    <property type="project" value="GO_Central"/>
</dbReference>
<evidence type="ECO:0000313" key="4">
    <source>
        <dbReference type="Ensembl" id="ENSLOCP00000011370.1"/>
    </source>
</evidence>
<organism evidence="4 5">
    <name type="scientific">Lepisosteus oculatus</name>
    <name type="common">Spotted gar</name>
    <dbReference type="NCBI Taxonomy" id="7918"/>
    <lineage>
        <taxon>Eukaryota</taxon>
        <taxon>Metazoa</taxon>
        <taxon>Chordata</taxon>
        <taxon>Craniata</taxon>
        <taxon>Vertebrata</taxon>
        <taxon>Euteleostomi</taxon>
        <taxon>Actinopterygii</taxon>
        <taxon>Neopterygii</taxon>
        <taxon>Holostei</taxon>
        <taxon>Semionotiformes</taxon>
        <taxon>Lepisosteidae</taxon>
        <taxon>Lepisosteus</taxon>
    </lineage>
</organism>
<dbReference type="GO" id="GO:0004896">
    <property type="term" value="F:cytokine receptor activity"/>
    <property type="evidence" value="ECO:0000318"/>
    <property type="project" value="GO_Central"/>
</dbReference>
<dbReference type="FunCoup" id="W5MSL1">
    <property type="interactions" value="500"/>
</dbReference>
<reference evidence="4" key="3">
    <citation type="submission" date="2025-09" db="UniProtKB">
        <authorList>
            <consortium name="Ensembl"/>
        </authorList>
    </citation>
    <scope>IDENTIFICATION</scope>
</reference>
<keyword evidence="1" id="KW-0812">Transmembrane</keyword>
<dbReference type="InterPro" id="IPR003961">
    <property type="entry name" value="FN3_dom"/>
</dbReference>
<sequence>MVLRETLAAAQSSPLYLLMLTSHILAVSPGIEKLPPPQNVEVESTNMKHFLKWSPLPASFGLVSYSVQFQGEFELLYRNGSWEDVFECQLIAHSTCDMTDYIACNVDYNIRVHAQKGGQRSDWASIRQLFNSRQTKLTTPTMTVTAAREFIRVTFAEIPKSIDVILNYWKKGKESKVFQKTITSEENPFHIVNIEEGVMYCLRALAFAESINKKSESTNPQCYFVPSPVPQWLLPTVLCTSIFLALLLLISLRKYYSVLQSACCPKEPLPDVLLQDLLDYKVKTQHSSNRPSEVCDAILVLPAEEG</sequence>
<dbReference type="KEGG" id="loc:107079194"/>
<dbReference type="Proteomes" id="UP000018468">
    <property type="component" value="Linkage group LG14"/>
</dbReference>
<reference evidence="4" key="2">
    <citation type="submission" date="2025-08" db="UniProtKB">
        <authorList>
            <consortium name="Ensembl"/>
        </authorList>
    </citation>
    <scope>IDENTIFICATION</scope>
</reference>
<dbReference type="PANTHER" id="PTHR20859">
    <property type="entry name" value="INTERFERON/INTERLEUKIN RECEPTOR"/>
    <property type="match status" value="1"/>
</dbReference>
<dbReference type="GeneID" id="107079194"/>
<dbReference type="OMA" id="QGEYERY"/>
<dbReference type="Gene3D" id="2.60.40.10">
    <property type="entry name" value="Immunoglobulins"/>
    <property type="match status" value="2"/>
</dbReference>
<dbReference type="FunFam" id="2.60.40.10:FF:001006">
    <property type="entry name" value="Interleukin 20 receptor subunit beta"/>
    <property type="match status" value="1"/>
</dbReference>
<accession>W5MSL1</accession>
<dbReference type="OrthoDB" id="8704831at2759"/>
<proteinExistence type="predicted"/>
<evidence type="ECO:0000313" key="5">
    <source>
        <dbReference type="Proteomes" id="UP000018468"/>
    </source>
</evidence>
<dbReference type="STRING" id="7918.ENSLOCP00000011370"/>
<reference evidence="5" key="1">
    <citation type="submission" date="2011-12" db="EMBL/GenBank/DDBJ databases">
        <title>The Draft Genome of Lepisosteus oculatus.</title>
        <authorList>
            <consortium name="The Broad Institute Genome Assembly &amp; Analysis Group"/>
            <consortium name="Computational R&amp;D Group"/>
            <consortium name="and Sequencing Platform"/>
            <person name="Di Palma F."/>
            <person name="Alfoldi J."/>
            <person name="Johnson J."/>
            <person name="Berlin A."/>
            <person name="Gnerre S."/>
            <person name="Jaffe D."/>
            <person name="MacCallum I."/>
            <person name="Young S."/>
            <person name="Walker B.J."/>
            <person name="Lander E.S."/>
            <person name="Lindblad-Toh K."/>
        </authorList>
    </citation>
    <scope>NUCLEOTIDE SEQUENCE [LARGE SCALE GENOMIC DNA]</scope>
</reference>
<dbReference type="PANTHER" id="PTHR20859:SF48">
    <property type="entry name" value="INTERLEUKIN-20 RECEPTOR SUBUNIT BETA"/>
    <property type="match status" value="1"/>
</dbReference>
<dbReference type="InterPro" id="IPR050650">
    <property type="entry name" value="Type-II_Cytokine-TF_Rcpt"/>
</dbReference>
<dbReference type="Bgee" id="ENSLOCG00000009321">
    <property type="expression patterns" value="Expressed in pharyngeal gill and 5 other cell types or tissues"/>
</dbReference>
<dbReference type="AlphaFoldDB" id="W5MSL1"/>
<dbReference type="InParanoid" id="W5MSL1"/>
<name>W5MSL1_LEPOC</name>
<keyword evidence="5" id="KW-1185">Reference proteome</keyword>
<dbReference type="SUPFAM" id="SSF49265">
    <property type="entry name" value="Fibronectin type III"/>
    <property type="match status" value="2"/>
</dbReference>
<keyword evidence="1" id="KW-1133">Transmembrane helix</keyword>
<dbReference type="GO" id="GO:0019221">
    <property type="term" value="P:cytokine-mediated signaling pathway"/>
    <property type="evidence" value="ECO:0000318"/>
    <property type="project" value="GO_Central"/>
</dbReference>
<feature type="domain" description="Fibronectin type-III" evidence="2">
    <location>
        <begin position="17"/>
        <end position="123"/>
    </location>
</feature>
<keyword evidence="1" id="KW-0472">Membrane</keyword>
<dbReference type="InterPro" id="IPR015373">
    <property type="entry name" value="Interferon/interleukin_rcp_dom"/>
</dbReference>
<dbReference type="InterPro" id="IPR013783">
    <property type="entry name" value="Ig-like_fold"/>
</dbReference>
<evidence type="ECO:0000259" key="2">
    <source>
        <dbReference type="Pfam" id="PF01108"/>
    </source>
</evidence>
<feature type="domain" description="Interferon/interleukin receptor" evidence="3">
    <location>
        <begin position="145"/>
        <end position="224"/>
    </location>
</feature>
<dbReference type="Pfam" id="PF09294">
    <property type="entry name" value="Interfer-bind"/>
    <property type="match status" value="1"/>
</dbReference>
<dbReference type="HOGENOM" id="CLU_074126_1_0_1"/>
<feature type="transmembrane region" description="Helical" evidence="1">
    <location>
        <begin position="232"/>
        <end position="252"/>
    </location>
</feature>
<dbReference type="CTD" id="100174902"/>
<dbReference type="eggNOG" id="ENOG502S2V6">
    <property type="taxonomic scope" value="Eukaryota"/>
</dbReference>
<evidence type="ECO:0000256" key="1">
    <source>
        <dbReference type="SAM" id="Phobius"/>
    </source>
</evidence>
<dbReference type="EMBL" id="AHAT01012919">
    <property type="status" value="NOT_ANNOTATED_CDS"/>
    <property type="molecule type" value="Genomic_DNA"/>
</dbReference>
<dbReference type="GeneTree" id="ENSGT00510000048354"/>